<dbReference type="GO" id="GO:0000981">
    <property type="term" value="F:DNA-binding transcription factor activity, RNA polymerase II-specific"/>
    <property type="evidence" value="ECO:0007669"/>
    <property type="project" value="InterPro"/>
</dbReference>
<dbReference type="AlphaFoldDB" id="A0A9Q3DW96"/>
<dbReference type="Gene3D" id="4.10.240.10">
    <property type="entry name" value="Zn(2)-C6 fungal-type DNA-binding domain"/>
    <property type="match status" value="1"/>
</dbReference>
<dbReference type="PANTHER" id="PTHR31001">
    <property type="entry name" value="UNCHARACTERIZED TRANSCRIPTIONAL REGULATORY PROTEIN"/>
    <property type="match status" value="1"/>
</dbReference>
<feature type="region of interest" description="Disordered" evidence="4">
    <location>
        <begin position="1"/>
        <end position="22"/>
    </location>
</feature>
<evidence type="ECO:0000256" key="4">
    <source>
        <dbReference type="SAM" id="MobiDB-lite"/>
    </source>
</evidence>
<dbReference type="SUPFAM" id="SSF57701">
    <property type="entry name" value="Zn2/Cys6 DNA-binding domain"/>
    <property type="match status" value="1"/>
</dbReference>
<evidence type="ECO:0000256" key="2">
    <source>
        <dbReference type="ARBA" id="ARBA00023242"/>
    </source>
</evidence>
<keyword evidence="2" id="KW-0539">Nucleus</keyword>
<accession>A0A9Q3DW96</accession>
<protein>
    <recommendedName>
        <fullName evidence="5">Zn(2)-C6 fungal-type domain-containing protein</fullName>
    </recommendedName>
</protein>
<dbReference type="GO" id="GO:0005634">
    <property type="term" value="C:nucleus"/>
    <property type="evidence" value="ECO:0007669"/>
    <property type="project" value="UniProtKB-SubCell"/>
</dbReference>
<comment type="caution">
    <text evidence="6">The sequence shown here is derived from an EMBL/GenBank/DDBJ whole genome shotgun (WGS) entry which is preliminary data.</text>
</comment>
<dbReference type="OrthoDB" id="2269373at2759"/>
<reference evidence="6" key="1">
    <citation type="submission" date="2021-03" db="EMBL/GenBank/DDBJ databases">
        <title>Draft genome sequence of rust myrtle Austropuccinia psidii MF-1, a brazilian biotype.</title>
        <authorList>
            <person name="Quecine M.C."/>
            <person name="Pachon D.M.R."/>
            <person name="Bonatelli M.L."/>
            <person name="Correr F.H."/>
            <person name="Franceschini L.M."/>
            <person name="Leite T.F."/>
            <person name="Margarido G.R.A."/>
            <person name="Almeida C.A."/>
            <person name="Ferrarezi J.A."/>
            <person name="Labate C.A."/>
        </authorList>
    </citation>
    <scope>NUCLEOTIDE SEQUENCE</scope>
    <source>
        <strain evidence="6">MF-1</strain>
    </source>
</reference>
<gene>
    <name evidence="6" type="ORF">O181_051336</name>
</gene>
<dbReference type="PROSITE" id="PS00463">
    <property type="entry name" value="ZN2_CY6_FUNGAL_1"/>
    <property type="match status" value="1"/>
</dbReference>
<keyword evidence="7" id="KW-1185">Reference proteome</keyword>
<name>A0A9Q3DW96_9BASI</name>
<dbReference type="GO" id="GO:0008270">
    <property type="term" value="F:zinc ion binding"/>
    <property type="evidence" value="ECO:0007669"/>
    <property type="project" value="InterPro"/>
</dbReference>
<feature type="domain" description="Zn(2)-C6 fungal-type" evidence="5">
    <location>
        <begin position="21"/>
        <end position="52"/>
    </location>
</feature>
<dbReference type="InterPro" id="IPR050613">
    <property type="entry name" value="Sec_Metabolite_Reg"/>
</dbReference>
<comment type="subcellular location">
    <subcellularLocation>
        <location evidence="1">Nucleus</location>
    </subcellularLocation>
</comment>
<evidence type="ECO:0000313" key="6">
    <source>
        <dbReference type="EMBL" id="MBW0511621.1"/>
    </source>
</evidence>
<dbReference type="CDD" id="cd00067">
    <property type="entry name" value="GAL4"/>
    <property type="match status" value="1"/>
</dbReference>
<dbReference type="Proteomes" id="UP000765509">
    <property type="component" value="Unassembled WGS sequence"/>
</dbReference>
<dbReference type="InterPro" id="IPR036864">
    <property type="entry name" value="Zn2-C6_fun-type_DNA-bd_sf"/>
</dbReference>
<dbReference type="EMBL" id="AVOT02022294">
    <property type="protein sequence ID" value="MBW0511621.1"/>
    <property type="molecule type" value="Genomic_DNA"/>
</dbReference>
<dbReference type="SMART" id="SM00066">
    <property type="entry name" value="GAL4"/>
    <property type="match status" value="1"/>
</dbReference>
<feature type="region of interest" description="Disordered" evidence="4">
    <location>
        <begin position="822"/>
        <end position="842"/>
    </location>
</feature>
<feature type="coiled-coil region" evidence="3">
    <location>
        <begin position="80"/>
        <end position="107"/>
    </location>
</feature>
<proteinExistence type="predicted"/>
<feature type="region of interest" description="Disordered" evidence="4">
    <location>
        <begin position="113"/>
        <end position="152"/>
    </location>
</feature>
<evidence type="ECO:0000256" key="1">
    <source>
        <dbReference type="ARBA" id="ARBA00004123"/>
    </source>
</evidence>
<keyword evidence="3" id="KW-0175">Coiled coil</keyword>
<dbReference type="Pfam" id="PF00172">
    <property type="entry name" value="Zn_clus"/>
    <property type="match status" value="1"/>
</dbReference>
<dbReference type="CDD" id="cd12148">
    <property type="entry name" value="fungal_TF_MHR"/>
    <property type="match status" value="1"/>
</dbReference>
<feature type="compositionally biased region" description="Pro residues" evidence="4">
    <location>
        <begin position="7"/>
        <end position="19"/>
    </location>
</feature>
<organism evidence="6 7">
    <name type="scientific">Austropuccinia psidii MF-1</name>
    <dbReference type="NCBI Taxonomy" id="1389203"/>
    <lineage>
        <taxon>Eukaryota</taxon>
        <taxon>Fungi</taxon>
        <taxon>Dikarya</taxon>
        <taxon>Basidiomycota</taxon>
        <taxon>Pucciniomycotina</taxon>
        <taxon>Pucciniomycetes</taxon>
        <taxon>Pucciniales</taxon>
        <taxon>Sphaerophragmiaceae</taxon>
        <taxon>Austropuccinia</taxon>
    </lineage>
</organism>
<dbReference type="PROSITE" id="PS50048">
    <property type="entry name" value="ZN2_CY6_FUNGAL_2"/>
    <property type="match status" value="1"/>
</dbReference>
<evidence type="ECO:0000259" key="5">
    <source>
        <dbReference type="PROSITE" id="PS50048"/>
    </source>
</evidence>
<evidence type="ECO:0000256" key="3">
    <source>
        <dbReference type="SAM" id="Coils"/>
    </source>
</evidence>
<sequence>MATLNTIPPPKPPRPPQRPPACRACKRRKSKCDFEQPCSTCLLHNTVDTCQYDTMAVPRERRCPIRQSPNNSLLSRANDMKNLKHRLSEAEKLIVAQQKTIDSLHANARARNALGGDLGHPESLQSVNESQSKQEDRDYESGRATDVGKPGQLEGLADEMTRLVIGSAIAPLPTPSSVEIPQVQSPVALNGPSPERSTSGDVRQLRKNIINLLASHNNSSLEDFARTIGLAPSPQLTSTTNPIVATTILPEQETIKTVHELVALFPPSKSEAISLLETYLSFVNLLHHVVDGPQTRYEIELFYDVLLLHSYSLDKPSPMPLPHLLEPGWLSAMLAIFVLADRSESGGLLRSPSANDRCNLWLEGSLQGLRMRFKGDSVLDLSALRSVCLVVWIYVLYGQDNETLPAINLNSVALYRACDKLQLHRDPSRLDPALSPRQAEDRRRVFYNLINTDWLFSAIAGKTYSPVGVDGHDVGLPRAIGDRDPNSLAISGLAFRSLLMRQLRKLATLALKPRGISQADAVKFENELDALDERLPQWCKIDVDDFPASRCSGDPQGQAEFSQQIITNVQLCAVRVRFHTKFASPGSDVPIWMREGASHHRTICISRAVRLLRLEQLHLKYATRVLGHSGYPRFHPIVGGLTLSALMARSSDPLERRTLFEELSRFTAGIQSYGALSQVTNYGILAIETALAEVRRGMLSEQGLTNNVCETSFKQEDETRRSSAYYSSVCPSMVAYDGAPTLTSMTPTSELDLTPLTRPQNNPHHYRPPPIILPMPIHSTASTLKSPTKPCPIASDNLYELHSGRGLGTLVESEPFLLSSTTISPTMANSPQCSQSSTGNEGSMDASIQNIFTNFQGGVSYEGLMFGWMGAGLDNNPRSTPNAPGMAGQSCELMIPPIQNSWKQEW</sequence>
<dbReference type="InterPro" id="IPR001138">
    <property type="entry name" value="Zn2Cys6_DnaBD"/>
</dbReference>
<dbReference type="PANTHER" id="PTHR31001:SF88">
    <property type="entry name" value="TRANSCRIPTION FACTOR PDR3"/>
    <property type="match status" value="1"/>
</dbReference>
<evidence type="ECO:0000313" key="7">
    <source>
        <dbReference type="Proteomes" id="UP000765509"/>
    </source>
</evidence>
<feature type="compositionally biased region" description="Basic and acidic residues" evidence="4">
    <location>
        <begin position="132"/>
        <end position="143"/>
    </location>
</feature>